<comment type="caution">
    <text evidence="2">The sequence shown here is derived from an EMBL/GenBank/DDBJ whole genome shotgun (WGS) entry which is preliminary data.</text>
</comment>
<organism evidence="2 3">
    <name type="scientific">Glycomyces endophyticus</name>
    <dbReference type="NCBI Taxonomy" id="480996"/>
    <lineage>
        <taxon>Bacteria</taxon>
        <taxon>Bacillati</taxon>
        <taxon>Actinomycetota</taxon>
        <taxon>Actinomycetes</taxon>
        <taxon>Glycomycetales</taxon>
        <taxon>Glycomycetaceae</taxon>
        <taxon>Glycomyces</taxon>
    </lineage>
</organism>
<keyword evidence="3" id="KW-1185">Reference proteome</keyword>
<gene>
    <name evidence="2" type="ORF">GCM10009830_17750</name>
</gene>
<evidence type="ECO:0000313" key="2">
    <source>
        <dbReference type="EMBL" id="GAA1672049.1"/>
    </source>
</evidence>
<dbReference type="EMBL" id="BAAAQF010000005">
    <property type="protein sequence ID" value="GAA1672049.1"/>
    <property type="molecule type" value="Genomic_DNA"/>
</dbReference>
<dbReference type="Proteomes" id="UP001499851">
    <property type="component" value="Unassembled WGS sequence"/>
</dbReference>
<feature type="compositionally biased region" description="Basic and acidic residues" evidence="1">
    <location>
        <begin position="7"/>
        <end position="21"/>
    </location>
</feature>
<protein>
    <submittedName>
        <fullName evidence="2">Uncharacterized protein</fullName>
    </submittedName>
</protein>
<proteinExistence type="predicted"/>
<name>A0ABN2GJ01_9ACTN</name>
<sequence>MGGCGSHHREGRGAEGADREFAHGQILGTGRAPPRLRHAYAWAMNATDLDGYTTPELQKRAFALARDRHDWRFFIDLFRHTPTALEAEDIDPDVSEIGVAIDDLLSIWHEGTKGEWGGAEPLARAAFIDYIQRHGGDGAED</sequence>
<evidence type="ECO:0000313" key="3">
    <source>
        <dbReference type="Proteomes" id="UP001499851"/>
    </source>
</evidence>
<feature type="region of interest" description="Disordered" evidence="1">
    <location>
        <begin position="1"/>
        <end position="21"/>
    </location>
</feature>
<evidence type="ECO:0000256" key="1">
    <source>
        <dbReference type="SAM" id="MobiDB-lite"/>
    </source>
</evidence>
<accession>A0ABN2GJ01</accession>
<reference evidence="2 3" key="1">
    <citation type="journal article" date="2019" name="Int. J. Syst. Evol. Microbiol.">
        <title>The Global Catalogue of Microorganisms (GCM) 10K type strain sequencing project: providing services to taxonomists for standard genome sequencing and annotation.</title>
        <authorList>
            <consortium name="The Broad Institute Genomics Platform"/>
            <consortium name="The Broad Institute Genome Sequencing Center for Infectious Disease"/>
            <person name="Wu L."/>
            <person name="Ma J."/>
        </authorList>
    </citation>
    <scope>NUCLEOTIDE SEQUENCE [LARGE SCALE GENOMIC DNA]</scope>
    <source>
        <strain evidence="2 3">JCM 16001</strain>
    </source>
</reference>